<dbReference type="PROSITE" id="PS51318">
    <property type="entry name" value="TAT"/>
    <property type="match status" value="1"/>
</dbReference>
<sequence>MSRFHRRAFLHASGLALAAAATGRVWAAPPETPRMRTRPIPSTQEALPVIGMGTWQTFDVGPGAEARAPLEEVLRTFVALGGTLVDSSPMYGHSEEVVGTLAEKTGLQPKLFLATKVWTSGKAEGVRQMEDSLRKLRTQRVDLMEVHNLVDAGTHLDTLRAWKEKGRVRYVGVTHYTASAHDAVAKLLQSRPVDFVQINYSVGEREAEQRLLSVAQERGVAVIANRPFAGGGLLQRLKRKPLPPWAAELDCDSWAQLLLKFVISHPAVTCAIPATSKPSHLRDNMKAGLGRLPDETLRARIAAEAA</sequence>
<organism evidence="3 4">
    <name type="scientific">Stigmatella erecta</name>
    <dbReference type="NCBI Taxonomy" id="83460"/>
    <lineage>
        <taxon>Bacteria</taxon>
        <taxon>Pseudomonadati</taxon>
        <taxon>Myxococcota</taxon>
        <taxon>Myxococcia</taxon>
        <taxon>Myxococcales</taxon>
        <taxon>Cystobacterineae</taxon>
        <taxon>Archangiaceae</taxon>
        <taxon>Stigmatella</taxon>
    </lineage>
</organism>
<proteinExistence type="predicted"/>
<dbReference type="InterPro" id="IPR023210">
    <property type="entry name" value="NADP_OxRdtase_dom"/>
</dbReference>
<dbReference type="Gene3D" id="3.20.20.100">
    <property type="entry name" value="NADP-dependent oxidoreductase domain"/>
    <property type="match status" value="1"/>
</dbReference>
<dbReference type="AlphaFoldDB" id="A0A1I0LBW9"/>
<feature type="domain" description="NADP-dependent oxidoreductase" evidence="2">
    <location>
        <begin position="50"/>
        <end position="297"/>
    </location>
</feature>
<dbReference type="RefSeq" id="WP_093525848.1">
    <property type="nucleotide sequence ID" value="NZ_FOIJ01000024.1"/>
</dbReference>
<dbReference type="InterPro" id="IPR036812">
    <property type="entry name" value="NAD(P)_OxRdtase_dom_sf"/>
</dbReference>
<accession>A0A1I0LBW9</accession>
<feature type="chain" id="PRO_5011520486" evidence="1">
    <location>
        <begin position="28"/>
        <end position="306"/>
    </location>
</feature>
<keyword evidence="4" id="KW-1185">Reference proteome</keyword>
<protein>
    <submittedName>
        <fullName evidence="3">Aldo/keto reductase</fullName>
    </submittedName>
</protein>
<dbReference type="Pfam" id="PF00248">
    <property type="entry name" value="Aldo_ket_red"/>
    <property type="match status" value="1"/>
</dbReference>
<feature type="signal peptide" evidence="1">
    <location>
        <begin position="1"/>
        <end position="27"/>
    </location>
</feature>
<gene>
    <name evidence="3" type="ORF">SAMN05443639_12481</name>
</gene>
<dbReference type="PANTHER" id="PTHR43638">
    <property type="entry name" value="OXIDOREDUCTASE, ALDO/KETO REDUCTASE FAMILY PROTEIN"/>
    <property type="match status" value="1"/>
</dbReference>
<dbReference type="Proteomes" id="UP000199181">
    <property type="component" value="Unassembled WGS sequence"/>
</dbReference>
<keyword evidence="1" id="KW-0732">Signal</keyword>
<evidence type="ECO:0000259" key="2">
    <source>
        <dbReference type="Pfam" id="PF00248"/>
    </source>
</evidence>
<dbReference type="PANTHER" id="PTHR43638:SF3">
    <property type="entry name" value="ALDEHYDE REDUCTASE"/>
    <property type="match status" value="1"/>
</dbReference>
<evidence type="ECO:0000313" key="4">
    <source>
        <dbReference type="Proteomes" id="UP000199181"/>
    </source>
</evidence>
<dbReference type="InterPro" id="IPR006311">
    <property type="entry name" value="TAT_signal"/>
</dbReference>
<dbReference type="SUPFAM" id="SSF51430">
    <property type="entry name" value="NAD(P)-linked oxidoreductase"/>
    <property type="match status" value="1"/>
</dbReference>
<dbReference type="CDD" id="cd19095">
    <property type="entry name" value="AKR_PA4992-like"/>
    <property type="match status" value="1"/>
</dbReference>
<evidence type="ECO:0000256" key="1">
    <source>
        <dbReference type="SAM" id="SignalP"/>
    </source>
</evidence>
<name>A0A1I0LBW9_9BACT</name>
<dbReference type="EMBL" id="FOIJ01000024">
    <property type="protein sequence ID" value="SEU37646.1"/>
    <property type="molecule type" value="Genomic_DNA"/>
</dbReference>
<reference evidence="4" key="1">
    <citation type="submission" date="2016-10" db="EMBL/GenBank/DDBJ databases">
        <authorList>
            <person name="Varghese N."/>
            <person name="Submissions S."/>
        </authorList>
    </citation>
    <scope>NUCLEOTIDE SEQUENCE [LARGE SCALE GENOMIC DNA]</scope>
    <source>
        <strain evidence="4">DSM 16858</strain>
    </source>
</reference>
<evidence type="ECO:0000313" key="3">
    <source>
        <dbReference type="EMBL" id="SEU37646.1"/>
    </source>
</evidence>